<dbReference type="Gene3D" id="3.40.190.10">
    <property type="entry name" value="Periplasmic binding protein-like II"/>
    <property type="match status" value="1"/>
</dbReference>
<proteinExistence type="predicted"/>
<dbReference type="InterPro" id="IPR050490">
    <property type="entry name" value="Bact_solute-bd_prot1"/>
</dbReference>
<keyword evidence="2" id="KW-1185">Reference proteome</keyword>
<comment type="caution">
    <text evidence="1">The sequence shown here is derived from an EMBL/GenBank/DDBJ whole genome shotgun (WGS) entry which is preliminary data.</text>
</comment>
<reference evidence="1" key="1">
    <citation type="submission" date="2021-03" db="EMBL/GenBank/DDBJ databases">
        <title>Streptomyces poriferae sp. nov., a novel marine sponge-derived Actinobacteria species with anti-MRSA activity.</title>
        <authorList>
            <person name="Sandoval-Powers M."/>
            <person name="Kralova S."/>
            <person name="Nguyen G.-S."/>
            <person name="Fawwal D."/>
            <person name="Degnes K."/>
            <person name="Klinkenberg G."/>
            <person name="Sletta H."/>
            <person name="Wentzel A."/>
            <person name="Liles M.R."/>
        </authorList>
    </citation>
    <scope>NUCLEOTIDE SEQUENCE</scope>
    <source>
        <strain evidence="1">DSM 41794</strain>
    </source>
</reference>
<dbReference type="PANTHER" id="PTHR43649:SF16">
    <property type="entry name" value="SUGAR-BINDING LIPOPROTEIN"/>
    <property type="match status" value="1"/>
</dbReference>
<protein>
    <submittedName>
        <fullName evidence="1">Extracellular solute-binding protein</fullName>
    </submittedName>
</protein>
<evidence type="ECO:0000313" key="2">
    <source>
        <dbReference type="Proteomes" id="UP000664167"/>
    </source>
</evidence>
<dbReference type="SUPFAM" id="SSF53850">
    <property type="entry name" value="Periplasmic binding protein-like II"/>
    <property type="match status" value="1"/>
</dbReference>
<dbReference type="EMBL" id="JAFLRJ010000222">
    <property type="protein sequence ID" value="MBO0514690.1"/>
    <property type="molecule type" value="Genomic_DNA"/>
</dbReference>
<dbReference type="AlphaFoldDB" id="A0A939F950"/>
<accession>A0A939F950</accession>
<dbReference type="Proteomes" id="UP000664167">
    <property type="component" value="Unassembled WGS sequence"/>
</dbReference>
<dbReference type="InterPro" id="IPR006059">
    <property type="entry name" value="SBP"/>
</dbReference>
<dbReference type="Pfam" id="PF01547">
    <property type="entry name" value="SBP_bac_1"/>
    <property type="match status" value="1"/>
</dbReference>
<organism evidence="1 2">
    <name type="scientific">Streptomyces beijiangensis</name>
    <dbReference type="NCBI Taxonomy" id="163361"/>
    <lineage>
        <taxon>Bacteria</taxon>
        <taxon>Bacillati</taxon>
        <taxon>Actinomycetota</taxon>
        <taxon>Actinomycetes</taxon>
        <taxon>Kitasatosporales</taxon>
        <taxon>Streptomycetaceae</taxon>
        <taxon>Streptomyces</taxon>
    </lineage>
</organism>
<dbReference type="PANTHER" id="PTHR43649">
    <property type="entry name" value="ARABINOSE-BINDING PROTEIN-RELATED"/>
    <property type="match status" value="1"/>
</dbReference>
<name>A0A939F950_9ACTN</name>
<gene>
    <name evidence="1" type="ORF">J0695_23245</name>
</gene>
<evidence type="ECO:0000313" key="1">
    <source>
        <dbReference type="EMBL" id="MBO0514690.1"/>
    </source>
</evidence>
<sequence length="415" mass="45541">MVTVSVNGLPPKTQTVDRKNFEEDVAAFEKSHPKIKIDAREGLMDPKTFTAKLAGGQLEDVYYVYFTDPAGLIQRHQAADISKYIKDVPYAKDIDPSLQKVFTGADGKVYGLPTGNYSLGLVYNRALFTKAGLDPDKPPATWDEVRTAAKKISALGDGTVGYADYSKNNQGGWHLTSWIYSMGGDVATQDGTKWKAAFNSDAGHKTLQMLHEMRWTDNSMGTRQLLEIADVQKMMGAGKLGMYMAGPDNIPTIVKQFERKYDDYGLTALPGTATLGGGDGFMFNPKASPEKIRAGLTWVQWKYLRSPERDAVDSKRAKADGVPIGLPQPRLFAGATQAKIDEIRAQYANTPVGNYKPFIDRNSQVQTKVEPPNAQQIYTILDGVMQSVLTKKDADIDKLLADASKKVDAVLATVK</sequence>